<evidence type="ECO:0000256" key="1">
    <source>
        <dbReference type="SAM" id="MobiDB-lite"/>
    </source>
</evidence>
<feature type="compositionally biased region" description="Basic residues" evidence="1">
    <location>
        <begin position="202"/>
        <end position="213"/>
    </location>
</feature>
<gene>
    <name evidence="3" type="ORF">C8A00DRAFT_44514</name>
</gene>
<feature type="compositionally biased region" description="Basic and acidic residues" evidence="1">
    <location>
        <begin position="269"/>
        <end position="281"/>
    </location>
</feature>
<comment type="caution">
    <text evidence="3">The sequence shown here is derived from an EMBL/GenBank/DDBJ whole genome shotgun (WGS) entry which is preliminary data.</text>
</comment>
<dbReference type="SUPFAM" id="SSF54695">
    <property type="entry name" value="POZ domain"/>
    <property type="match status" value="1"/>
</dbReference>
<reference evidence="3" key="2">
    <citation type="submission" date="2023-05" db="EMBL/GenBank/DDBJ databases">
        <authorList>
            <consortium name="Lawrence Berkeley National Laboratory"/>
            <person name="Steindorff A."/>
            <person name="Hensen N."/>
            <person name="Bonometti L."/>
            <person name="Westerberg I."/>
            <person name="Brannstrom I.O."/>
            <person name="Guillou S."/>
            <person name="Cros-Aarteil S."/>
            <person name="Calhoun S."/>
            <person name="Haridas S."/>
            <person name="Kuo A."/>
            <person name="Mondo S."/>
            <person name="Pangilinan J."/>
            <person name="Riley R."/>
            <person name="Labutti K."/>
            <person name="Andreopoulos B."/>
            <person name="Lipzen A."/>
            <person name="Chen C."/>
            <person name="Yanf M."/>
            <person name="Daum C."/>
            <person name="Ng V."/>
            <person name="Clum A."/>
            <person name="Ohm R."/>
            <person name="Martin F."/>
            <person name="Silar P."/>
            <person name="Natvig D."/>
            <person name="Lalanne C."/>
            <person name="Gautier V."/>
            <person name="Ament-Velasquez S.L."/>
            <person name="Kruys A."/>
            <person name="Hutchinson M.I."/>
            <person name="Powell A.J."/>
            <person name="Barry K."/>
            <person name="Miller A.N."/>
            <person name="Grigoriev I.V."/>
            <person name="Debuchy R."/>
            <person name="Gladieux P."/>
            <person name="Thoren M.H."/>
            <person name="Johannesson H."/>
        </authorList>
    </citation>
    <scope>NUCLEOTIDE SEQUENCE</scope>
    <source>
        <strain evidence="3">CBS 538.74</strain>
    </source>
</reference>
<evidence type="ECO:0000313" key="4">
    <source>
        <dbReference type="Proteomes" id="UP001302745"/>
    </source>
</evidence>
<dbReference type="InterPro" id="IPR000210">
    <property type="entry name" value="BTB/POZ_dom"/>
</dbReference>
<dbReference type="EMBL" id="MU856975">
    <property type="protein sequence ID" value="KAK4152412.1"/>
    <property type="molecule type" value="Genomic_DNA"/>
</dbReference>
<organism evidence="3 4">
    <name type="scientific">Chaetomidium leptoderma</name>
    <dbReference type="NCBI Taxonomy" id="669021"/>
    <lineage>
        <taxon>Eukaryota</taxon>
        <taxon>Fungi</taxon>
        <taxon>Dikarya</taxon>
        <taxon>Ascomycota</taxon>
        <taxon>Pezizomycotina</taxon>
        <taxon>Sordariomycetes</taxon>
        <taxon>Sordariomycetidae</taxon>
        <taxon>Sordariales</taxon>
        <taxon>Chaetomiaceae</taxon>
        <taxon>Chaetomidium</taxon>
    </lineage>
</organism>
<protein>
    <recommendedName>
        <fullName evidence="2">BTB domain-containing protein</fullName>
    </recommendedName>
</protein>
<dbReference type="CDD" id="cd18186">
    <property type="entry name" value="BTB_POZ_ZBTB_KLHL-like"/>
    <property type="match status" value="1"/>
</dbReference>
<dbReference type="Gene3D" id="3.30.710.10">
    <property type="entry name" value="Potassium Channel Kv1.1, Chain A"/>
    <property type="match status" value="1"/>
</dbReference>
<feature type="region of interest" description="Disordered" evidence="1">
    <location>
        <begin position="268"/>
        <end position="302"/>
    </location>
</feature>
<dbReference type="PANTHER" id="PTHR47843">
    <property type="entry name" value="BTB DOMAIN-CONTAINING PROTEIN-RELATED"/>
    <property type="match status" value="1"/>
</dbReference>
<dbReference type="Proteomes" id="UP001302745">
    <property type="component" value="Unassembled WGS sequence"/>
</dbReference>
<reference evidence="3" key="1">
    <citation type="journal article" date="2023" name="Mol. Phylogenet. Evol.">
        <title>Genome-scale phylogeny and comparative genomics of the fungal order Sordariales.</title>
        <authorList>
            <person name="Hensen N."/>
            <person name="Bonometti L."/>
            <person name="Westerberg I."/>
            <person name="Brannstrom I.O."/>
            <person name="Guillou S."/>
            <person name="Cros-Aarteil S."/>
            <person name="Calhoun S."/>
            <person name="Haridas S."/>
            <person name="Kuo A."/>
            <person name="Mondo S."/>
            <person name="Pangilinan J."/>
            <person name="Riley R."/>
            <person name="LaButti K."/>
            <person name="Andreopoulos B."/>
            <person name="Lipzen A."/>
            <person name="Chen C."/>
            <person name="Yan M."/>
            <person name="Daum C."/>
            <person name="Ng V."/>
            <person name="Clum A."/>
            <person name="Steindorff A."/>
            <person name="Ohm R.A."/>
            <person name="Martin F."/>
            <person name="Silar P."/>
            <person name="Natvig D.O."/>
            <person name="Lalanne C."/>
            <person name="Gautier V."/>
            <person name="Ament-Velasquez S.L."/>
            <person name="Kruys A."/>
            <person name="Hutchinson M.I."/>
            <person name="Powell A.J."/>
            <person name="Barry K."/>
            <person name="Miller A.N."/>
            <person name="Grigoriev I.V."/>
            <person name="Debuchy R."/>
            <person name="Gladieux P."/>
            <person name="Hiltunen Thoren M."/>
            <person name="Johannesson H."/>
        </authorList>
    </citation>
    <scope>NUCLEOTIDE SEQUENCE</scope>
    <source>
        <strain evidence="3">CBS 538.74</strain>
    </source>
</reference>
<feature type="region of interest" description="Disordered" evidence="1">
    <location>
        <begin position="170"/>
        <end position="234"/>
    </location>
</feature>
<keyword evidence="4" id="KW-1185">Reference proteome</keyword>
<evidence type="ECO:0000313" key="3">
    <source>
        <dbReference type="EMBL" id="KAK4152412.1"/>
    </source>
</evidence>
<dbReference type="Pfam" id="PF00651">
    <property type="entry name" value="BTB"/>
    <property type="match status" value="1"/>
</dbReference>
<name>A0AAN6VJH0_9PEZI</name>
<accession>A0AAN6VJH0</accession>
<dbReference type="PROSITE" id="PS50097">
    <property type="entry name" value="BTB"/>
    <property type="match status" value="1"/>
</dbReference>
<proteinExistence type="predicted"/>
<dbReference type="PANTHER" id="PTHR47843:SF6">
    <property type="entry name" value="BTB DOMAIN-CONTAINING PROTEIN"/>
    <property type="match status" value="1"/>
</dbReference>
<evidence type="ECO:0000259" key="2">
    <source>
        <dbReference type="PROSITE" id="PS50097"/>
    </source>
</evidence>
<feature type="domain" description="BTB" evidence="2">
    <location>
        <begin position="92"/>
        <end position="162"/>
    </location>
</feature>
<feature type="compositionally biased region" description="Low complexity" evidence="1">
    <location>
        <begin position="179"/>
        <end position="200"/>
    </location>
</feature>
<dbReference type="AlphaFoldDB" id="A0AAN6VJH0"/>
<dbReference type="InterPro" id="IPR011333">
    <property type="entry name" value="SKP1/BTB/POZ_sf"/>
</dbReference>
<feature type="region of interest" description="Disordered" evidence="1">
    <location>
        <begin position="1"/>
        <end position="51"/>
    </location>
</feature>
<sequence>MSWVSSPNSDAAAVDRSGNGGGRGEGSSSTNAEQQRRDSTSRTLGDVVREPSRTVPDVVVLDSLPEPPRRRDVLDPKEDLWLSTVDGRYSSPVIPLRVGEPPYYETFYVHKHVLIKSEYFERALCGEFSESGTQSIDLPEENPAIFHFLIAYLYEGRYEPIRPIASVLVPDQDKGKGNAAADTGADSDSDSASSVESDMSARSRRRRDRRRRREDRNWERMRQKHPGVHRPNCSCPQCTAASGPPCWSCRAPRNPPPHLHQPYQTVYIGDRDPLGRPERQPRRPPRRRHGGGGGWATDPNGGRISGEDLRTWLLAYELNLDVYILANKFLLEDFKKEIARAAIDMLETAGSDAAVVEVLYLCRKLYDGLPESDALLKMIFARVGFLQPWRRAERETNEFLMGNPEIAPLLLREMAARREDDVNGSALPSMVRPWHAPYPNNAPGAPGPQFDHLGGGGPWRGGYYPGMHGPGPVNRRVW</sequence>